<feature type="repeat" description="TPR" evidence="8">
    <location>
        <begin position="57"/>
        <end position="90"/>
    </location>
</feature>
<evidence type="ECO:0000256" key="6">
    <source>
        <dbReference type="ARBA" id="ARBA00023136"/>
    </source>
</evidence>
<dbReference type="InterPro" id="IPR019734">
    <property type="entry name" value="TPR_rpt"/>
</dbReference>
<dbReference type="InterPro" id="IPR011990">
    <property type="entry name" value="TPR-like_helical_dom_sf"/>
</dbReference>
<dbReference type="Proteomes" id="UP000438760">
    <property type="component" value="Unassembled WGS sequence"/>
</dbReference>
<dbReference type="Gene3D" id="1.25.40.10">
    <property type="entry name" value="Tetratricopeptide repeat domain"/>
    <property type="match status" value="2"/>
</dbReference>
<feature type="chain" id="PRO_5026079088" evidence="9">
    <location>
        <begin position="25"/>
        <end position="549"/>
    </location>
</feature>
<dbReference type="OrthoDB" id="638548at2"/>
<dbReference type="RefSeq" id="WP_155091090.1">
    <property type="nucleotide sequence ID" value="NZ_WMJX01000003.1"/>
</dbReference>
<reference evidence="10 11" key="1">
    <citation type="submission" date="2019-11" db="EMBL/GenBank/DDBJ databases">
        <title>Genome of Strain BIT-d1.</title>
        <authorList>
            <person name="Yang Y."/>
        </authorList>
    </citation>
    <scope>NUCLEOTIDE SEQUENCE [LARGE SCALE GENOMIC DNA]</scope>
    <source>
        <strain evidence="10 11">BIT-d1</strain>
    </source>
</reference>
<protein>
    <submittedName>
        <fullName evidence="10">Tetratricopeptide repeat protein</fullName>
    </submittedName>
</protein>
<accession>A0A6I3LGQ5</accession>
<dbReference type="EMBL" id="WMJX01000003">
    <property type="protein sequence ID" value="MTG97037.1"/>
    <property type="molecule type" value="Genomic_DNA"/>
</dbReference>
<dbReference type="PROSITE" id="PS50005">
    <property type="entry name" value="TPR"/>
    <property type="match status" value="3"/>
</dbReference>
<dbReference type="GO" id="GO:0016020">
    <property type="term" value="C:membrane"/>
    <property type="evidence" value="ECO:0007669"/>
    <property type="project" value="UniProtKB-SubCell"/>
</dbReference>
<evidence type="ECO:0000313" key="10">
    <source>
        <dbReference type="EMBL" id="MTG97037.1"/>
    </source>
</evidence>
<keyword evidence="2" id="KW-0812">Transmembrane</keyword>
<evidence type="ECO:0000256" key="9">
    <source>
        <dbReference type="SAM" id="SignalP"/>
    </source>
</evidence>
<evidence type="ECO:0000256" key="1">
    <source>
        <dbReference type="ARBA" id="ARBA00004167"/>
    </source>
</evidence>
<keyword evidence="4 8" id="KW-0802">TPR repeat</keyword>
<sequence length="549" mass="62282">MTKHNKLSLTLLIGALCSTGALHAQDLAEAKKAIKGDQLDKAKHILKNLIDSKPNEGENYYYLGDIYLQESQVDSAKYFFNQGVSVKKKGSLNYIGLGQIDLDSSNLTEAKDKFAKAEKEMRKKDYHEQLLVAAAYLNSKNPNVEEAERIAKKVLEQDYQNAYAFFIVAKANLAKSNYNEAYAAFSDAAILDPNLLEARMELAIITKRTRAFKEAINSLNEINKEFPDYAPVYREIADTYYLWSTTNKADESDLLAKANDNYKKYVSATDNSLEAKMRYAKFLAQSNNYKELEILAEDLVKSKGVNDRVYEYLAVATFNNGNYAKSSTAIESIKNKSAENYLQLGISYLKQGQHTYSKGIESLKKAVQVDSKIASSFNTYGIELFRADKFQEAIDLLSISAEVKDQSNYSYDNYYIAYCYYSLGLDMKEGQEDYMKQAVKYFDRTIASAPNITESYFFQARAYRNINSEEAYEARFKAYQTFEKVVLANSKETELSDSDKSRLVEAYNAMGAYYANIDDISNAKDMFNKTLQYEANNEFAVQTLKAISN</sequence>
<evidence type="ECO:0000256" key="3">
    <source>
        <dbReference type="ARBA" id="ARBA00022737"/>
    </source>
</evidence>
<keyword evidence="3" id="KW-0677">Repeat</keyword>
<evidence type="ECO:0000256" key="8">
    <source>
        <dbReference type="PROSITE-ProRule" id="PRU00339"/>
    </source>
</evidence>
<keyword evidence="9" id="KW-0732">Signal</keyword>
<feature type="repeat" description="TPR" evidence="8">
    <location>
        <begin position="504"/>
        <end position="537"/>
    </location>
</feature>
<dbReference type="PANTHER" id="PTHR46208:SF1">
    <property type="entry name" value="MITOCHONDRIAL IMPORT RECEPTOR SUBUNIT TOM70"/>
    <property type="match status" value="1"/>
</dbReference>
<gene>
    <name evidence="10" type="ORF">GJV76_02620</name>
</gene>
<feature type="repeat" description="TPR" evidence="8">
    <location>
        <begin position="162"/>
        <end position="195"/>
    </location>
</feature>
<organism evidence="10 11">
    <name type="scientific">Myroides albus</name>
    <dbReference type="NCBI Taxonomy" id="2562892"/>
    <lineage>
        <taxon>Bacteria</taxon>
        <taxon>Pseudomonadati</taxon>
        <taxon>Bacteroidota</taxon>
        <taxon>Flavobacteriia</taxon>
        <taxon>Flavobacteriales</taxon>
        <taxon>Flavobacteriaceae</taxon>
        <taxon>Myroides</taxon>
    </lineage>
</organism>
<evidence type="ECO:0000256" key="2">
    <source>
        <dbReference type="ARBA" id="ARBA00022692"/>
    </source>
</evidence>
<comment type="caution">
    <text evidence="10">The sequence shown here is derived from an EMBL/GenBank/DDBJ whole genome shotgun (WGS) entry which is preliminary data.</text>
</comment>
<dbReference type="AlphaFoldDB" id="A0A6I3LGQ5"/>
<keyword evidence="11" id="KW-1185">Reference proteome</keyword>
<comment type="subcellular location">
    <subcellularLocation>
        <location evidence="1">Membrane</location>
        <topology evidence="1">Single-pass membrane protein</topology>
    </subcellularLocation>
</comment>
<proteinExistence type="inferred from homology"/>
<evidence type="ECO:0000313" key="11">
    <source>
        <dbReference type="Proteomes" id="UP000438760"/>
    </source>
</evidence>
<keyword evidence="6" id="KW-0472">Membrane</keyword>
<comment type="similarity">
    <text evidence="7">Belongs to the Tom70 family.</text>
</comment>
<evidence type="ECO:0000256" key="7">
    <source>
        <dbReference type="ARBA" id="ARBA00038030"/>
    </source>
</evidence>
<dbReference type="PANTHER" id="PTHR46208">
    <property type="entry name" value="MITOCHONDRIAL IMPORT RECEPTOR SUBUNIT TOM70"/>
    <property type="match status" value="1"/>
</dbReference>
<evidence type="ECO:0000256" key="4">
    <source>
        <dbReference type="ARBA" id="ARBA00022803"/>
    </source>
</evidence>
<dbReference type="SMART" id="SM00028">
    <property type="entry name" value="TPR"/>
    <property type="match status" value="5"/>
</dbReference>
<keyword evidence="5" id="KW-1133">Transmembrane helix</keyword>
<feature type="signal peptide" evidence="9">
    <location>
        <begin position="1"/>
        <end position="24"/>
    </location>
</feature>
<evidence type="ECO:0000256" key="5">
    <source>
        <dbReference type="ARBA" id="ARBA00022989"/>
    </source>
</evidence>
<name>A0A6I3LGQ5_9FLAO</name>
<dbReference type="SUPFAM" id="SSF48452">
    <property type="entry name" value="TPR-like"/>
    <property type="match status" value="3"/>
</dbReference>